<dbReference type="Gene3D" id="3.40.630.30">
    <property type="match status" value="1"/>
</dbReference>
<gene>
    <name evidence="2" type="ORF">BDU57DRAFT_457861</name>
</gene>
<dbReference type="SUPFAM" id="SSF55729">
    <property type="entry name" value="Acyl-CoA N-acyltransferases (Nat)"/>
    <property type="match status" value="1"/>
</dbReference>
<keyword evidence="3" id="KW-1185">Reference proteome</keyword>
<dbReference type="Proteomes" id="UP000800096">
    <property type="component" value="Unassembled WGS sequence"/>
</dbReference>
<reference evidence="2" key="1">
    <citation type="journal article" date="2020" name="Stud. Mycol.">
        <title>101 Dothideomycetes genomes: a test case for predicting lifestyles and emergence of pathogens.</title>
        <authorList>
            <person name="Haridas S."/>
            <person name="Albert R."/>
            <person name="Binder M."/>
            <person name="Bloem J."/>
            <person name="Labutti K."/>
            <person name="Salamov A."/>
            <person name="Andreopoulos B."/>
            <person name="Baker S."/>
            <person name="Barry K."/>
            <person name="Bills G."/>
            <person name="Bluhm B."/>
            <person name="Cannon C."/>
            <person name="Castanera R."/>
            <person name="Culley D."/>
            <person name="Daum C."/>
            <person name="Ezra D."/>
            <person name="Gonzalez J."/>
            <person name="Henrissat B."/>
            <person name="Kuo A."/>
            <person name="Liang C."/>
            <person name="Lipzen A."/>
            <person name="Lutzoni F."/>
            <person name="Magnuson J."/>
            <person name="Mondo S."/>
            <person name="Nolan M."/>
            <person name="Ohm R."/>
            <person name="Pangilinan J."/>
            <person name="Park H.-J."/>
            <person name="Ramirez L."/>
            <person name="Alfaro M."/>
            <person name="Sun H."/>
            <person name="Tritt A."/>
            <person name="Yoshinaga Y."/>
            <person name="Zwiers L.-H."/>
            <person name="Turgeon B."/>
            <person name="Goodwin S."/>
            <person name="Spatafora J."/>
            <person name="Crous P."/>
            <person name="Grigoriev I."/>
        </authorList>
    </citation>
    <scope>NUCLEOTIDE SEQUENCE</scope>
    <source>
        <strain evidence="2">HMLAC05119</strain>
    </source>
</reference>
<feature type="domain" description="N-acetyltransferase" evidence="1">
    <location>
        <begin position="14"/>
        <end position="177"/>
    </location>
</feature>
<dbReference type="InterPro" id="IPR016181">
    <property type="entry name" value="Acyl_CoA_acyltransferase"/>
</dbReference>
<dbReference type="Pfam" id="PF00583">
    <property type="entry name" value="Acetyltransf_1"/>
    <property type="match status" value="1"/>
</dbReference>
<dbReference type="AlphaFoldDB" id="A0A6A5QDK0"/>
<keyword evidence="2" id="KW-0012">Acyltransferase</keyword>
<dbReference type="CDD" id="cd04301">
    <property type="entry name" value="NAT_SF"/>
    <property type="match status" value="1"/>
</dbReference>
<evidence type="ECO:0000259" key="1">
    <source>
        <dbReference type="PROSITE" id="PS51186"/>
    </source>
</evidence>
<protein>
    <submittedName>
        <fullName evidence="2">Acyl-CoA N-acyltransferase</fullName>
    </submittedName>
</protein>
<dbReference type="OrthoDB" id="2445945at2759"/>
<sequence>MDSAYQEERLERRVLWRKLTLDDIDSLASIANKIHPGLPESNEVFLERVGLFPKGCLALVDRQSNELVGYAISHPISYRQSPALNSLLGTLCQDADQYYIHDLAILPEWQGEGYAKTCIEQILQISKGYETTGLVSVYGTATFWEKFGFKPVETNDVLNAKLSAYGEDAVFLERQNR</sequence>
<dbReference type="PROSITE" id="PS51186">
    <property type="entry name" value="GNAT"/>
    <property type="match status" value="1"/>
</dbReference>
<dbReference type="InterPro" id="IPR000182">
    <property type="entry name" value="GNAT_dom"/>
</dbReference>
<organism evidence="2 3">
    <name type="scientific">Ampelomyces quisqualis</name>
    <name type="common">Powdery mildew agent</name>
    <dbReference type="NCBI Taxonomy" id="50730"/>
    <lineage>
        <taxon>Eukaryota</taxon>
        <taxon>Fungi</taxon>
        <taxon>Dikarya</taxon>
        <taxon>Ascomycota</taxon>
        <taxon>Pezizomycotina</taxon>
        <taxon>Dothideomycetes</taxon>
        <taxon>Pleosporomycetidae</taxon>
        <taxon>Pleosporales</taxon>
        <taxon>Pleosporineae</taxon>
        <taxon>Phaeosphaeriaceae</taxon>
        <taxon>Ampelomyces</taxon>
    </lineage>
</organism>
<name>A0A6A5QDK0_AMPQU</name>
<keyword evidence="2" id="KW-0808">Transferase</keyword>
<evidence type="ECO:0000313" key="3">
    <source>
        <dbReference type="Proteomes" id="UP000800096"/>
    </source>
</evidence>
<dbReference type="GO" id="GO:0016747">
    <property type="term" value="F:acyltransferase activity, transferring groups other than amino-acyl groups"/>
    <property type="evidence" value="ECO:0007669"/>
    <property type="project" value="InterPro"/>
</dbReference>
<accession>A0A6A5QDK0</accession>
<evidence type="ECO:0000313" key="2">
    <source>
        <dbReference type="EMBL" id="KAF1913423.1"/>
    </source>
</evidence>
<proteinExistence type="predicted"/>
<dbReference type="EMBL" id="ML979139">
    <property type="protein sequence ID" value="KAF1913423.1"/>
    <property type="molecule type" value="Genomic_DNA"/>
</dbReference>